<dbReference type="GO" id="GO:0003677">
    <property type="term" value="F:DNA binding"/>
    <property type="evidence" value="ECO:0007669"/>
    <property type="project" value="UniProtKB-KW"/>
</dbReference>
<keyword evidence="4" id="KW-0238">DNA-binding</keyword>
<dbReference type="EMBL" id="JMPJ01000065">
    <property type="protein sequence ID" value="KFC79306.1"/>
    <property type="molecule type" value="Genomic_DNA"/>
</dbReference>
<evidence type="ECO:0000313" key="8">
    <source>
        <dbReference type="Proteomes" id="UP000028640"/>
    </source>
</evidence>
<dbReference type="RefSeq" id="WP_051899540.1">
    <property type="nucleotide sequence ID" value="NZ_JMPJ01000065.1"/>
</dbReference>
<evidence type="ECO:0000256" key="5">
    <source>
        <dbReference type="ARBA" id="ARBA00023163"/>
    </source>
</evidence>
<dbReference type="InterPro" id="IPR005119">
    <property type="entry name" value="LysR_subst-bd"/>
</dbReference>
<dbReference type="eggNOG" id="COG0583">
    <property type="taxonomic scope" value="Bacteria"/>
</dbReference>
<dbReference type="Proteomes" id="UP000028640">
    <property type="component" value="Unassembled WGS sequence"/>
</dbReference>
<dbReference type="AlphaFoldDB" id="A0A085G6G1"/>
<dbReference type="Pfam" id="PF03466">
    <property type="entry name" value="LysR_substrate"/>
    <property type="match status" value="1"/>
</dbReference>
<evidence type="ECO:0000259" key="6">
    <source>
        <dbReference type="PROSITE" id="PS50931"/>
    </source>
</evidence>
<comment type="caution">
    <text evidence="7">The sequence shown here is derived from an EMBL/GenBank/DDBJ whole genome shotgun (WGS) entry which is preliminary data.</text>
</comment>
<evidence type="ECO:0000256" key="1">
    <source>
        <dbReference type="ARBA" id="ARBA00009437"/>
    </source>
</evidence>
<keyword evidence="3" id="KW-0805">Transcription regulation</keyword>
<dbReference type="PANTHER" id="PTHR30346">
    <property type="entry name" value="TRANSCRIPTIONAL DUAL REGULATOR HCAR-RELATED"/>
    <property type="match status" value="1"/>
</dbReference>
<evidence type="ECO:0000256" key="2">
    <source>
        <dbReference type="ARBA" id="ARBA00022491"/>
    </source>
</evidence>
<sequence length="304" mass="33040">MQPTFNQLVHFCTLAEIGHVGRAAEKLNMSQPPLSRQIAMLESTLGVKLFERGAKGVSLTLAGEQFLQDAREIINLMQQASRNAQAIAAGQRGLLKLGSTMYASYSVVPHIAKRHKAERPDVELKLQELVPAELTKSLLDGSLDAAISFIDIETPGLNSMILLQEKLVAALPEHHPSANLDHLSLHQLAQDDFITVSRNMAPMYYDSIVTQCQKAGFSPKIGLEVSVQQTIVNFVAHGFGVALVPASMQYAPVNGVIYKPLTDAPTIQNVLTWSAKNKNACLDGFLALCRAFSQSRTQHGTAAD</sequence>
<dbReference type="GO" id="GO:0032993">
    <property type="term" value="C:protein-DNA complex"/>
    <property type="evidence" value="ECO:0007669"/>
    <property type="project" value="TreeGrafter"/>
</dbReference>
<gene>
    <name evidence="7" type="ORF">GEAM_3114</name>
</gene>
<reference evidence="7 8" key="1">
    <citation type="submission" date="2014-05" db="EMBL/GenBank/DDBJ databases">
        <title>ATOL: Assembling a taxonomically balanced genome-scale reconstruction of the evolutionary history of the Enterobacteriaceae.</title>
        <authorList>
            <person name="Plunkett G.III."/>
            <person name="Neeno-Eckwall E.C."/>
            <person name="Glasner J.D."/>
            <person name="Perna N.T."/>
        </authorList>
    </citation>
    <scope>NUCLEOTIDE SEQUENCE [LARGE SCALE GENOMIC DNA]</scope>
    <source>
        <strain evidence="7 8">ATCC 33852</strain>
    </source>
</reference>
<dbReference type="GO" id="GO:0003700">
    <property type="term" value="F:DNA-binding transcription factor activity"/>
    <property type="evidence" value="ECO:0007669"/>
    <property type="project" value="InterPro"/>
</dbReference>
<dbReference type="PROSITE" id="PS50931">
    <property type="entry name" value="HTH_LYSR"/>
    <property type="match status" value="1"/>
</dbReference>
<dbReference type="CDD" id="cd08414">
    <property type="entry name" value="PBP2_LTTR_aromatics_like"/>
    <property type="match status" value="1"/>
</dbReference>
<protein>
    <submittedName>
        <fullName evidence="7">LysR family transcriptional regulator</fullName>
    </submittedName>
</protein>
<dbReference type="InterPro" id="IPR036390">
    <property type="entry name" value="WH_DNA-bd_sf"/>
</dbReference>
<dbReference type="PANTHER" id="PTHR30346:SF17">
    <property type="entry name" value="LYSR FAMILY TRANSCRIPTIONAL REGULATOR"/>
    <property type="match status" value="1"/>
</dbReference>
<name>A0A085G6G1_EWIA3</name>
<dbReference type="STRING" id="910964.GEAM_3114"/>
<dbReference type="PRINTS" id="PR00039">
    <property type="entry name" value="HTHLYSR"/>
</dbReference>
<feature type="domain" description="HTH lysR-type" evidence="6">
    <location>
        <begin position="3"/>
        <end position="60"/>
    </location>
</feature>
<dbReference type="FunFam" id="1.10.10.10:FF:000001">
    <property type="entry name" value="LysR family transcriptional regulator"/>
    <property type="match status" value="1"/>
</dbReference>
<dbReference type="Gene3D" id="3.40.190.10">
    <property type="entry name" value="Periplasmic binding protein-like II"/>
    <property type="match status" value="2"/>
</dbReference>
<dbReference type="GeneID" id="78381555"/>
<proteinExistence type="inferred from homology"/>
<dbReference type="SUPFAM" id="SSF53850">
    <property type="entry name" value="Periplasmic binding protein-like II"/>
    <property type="match status" value="1"/>
</dbReference>
<keyword evidence="2" id="KW-0678">Repressor</keyword>
<accession>A0A085G6G1</accession>
<dbReference type="Pfam" id="PF00126">
    <property type="entry name" value="HTH_1"/>
    <property type="match status" value="1"/>
</dbReference>
<dbReference type="InterPro" id="IPR036388">
    <property type="entry name" value="WH-like_DNA-bd_sf"/>
</dbReference>
<evidence type="ECO:0000256" key="4">
    <source>
        <dbReference type="ARBA" id="ARBA00023125"/>
    </source>
</evidence>
<evidence type="ECO:0000313" key="7">
    <source>
        <dbReference type="EMBL" id="KFC79306.1"/>
    </source>
</evidence>
<dbReference type="OrthoDB" id="6804990at2"/>
<dbReference type="InterPro" id="IPR000847">
    <property type="entry name" value="LysR_HTH_N"/>
</dbReference>
<organism evidence="7 8">
    <name type="scientific">Ewingella americana (strain ATCC 33852 / DSM 4580 / CCUG 14506 / JCM 5911 / LMG 7869 / NCTC 12157 / CDC 1468-78)</name>
    <dbReference type="NCBI Taxonomy" id="910964"/>
    <lineage>
        <taxon>Bacteria</taxon>
        <taxon>Pseudomonadati</taxon>
        <taxon>Pseudomonadota</taxon>
        <taxon>Gammaproteobacteria</taxon>
        <taxon>Enterobacterales</taxon>
        <taxon>Yersiniaceae</taxon>
        <taxon>Ewingella</taxon>
    </lineage>
</organism>
<dbReference type="Gene3D" id="1.10.10.10">
    <property type="entry name" value="Winged helix-like DNA-binding domain superfamily/Winged helix DNA-binding domain"/>
    <property type="match status" value="1"/>
</dbReference>
<keyword evidence="8" id="KW-1185">Reference proteome</keyword>
<dbReference type="SUPFAM" id="SSF46785">
    <property type="entry name" value="Winged helix' DNA-binding domain"/>
    <property type="match status" value="1"/>
</dbReference>
<keyword evidence="5" id="KW-0804">Transcription</keyword>
<evidence type="ECO:0000256" key="3">
    <source>
        <dbReference type="ARBA" id="ARBA00023015"/>
    </source>
</evidence>
<comment type="similarity">
    <text evidence="1">Belongs to the LysR transcriptional regulatory family.</text>
</comment>